<accession>A0AA39HSW5</accession>
<evidence type="ECO:0000256" key="8">
    <source>
        <dbReference type="ARBA" id="ARBA00023163"/>
    </source>
</evidence>
<comment type="function">
    <text evidence="11">Responsible for the deacetylation of lysine residues on the N-terminal part of the core histones (H2A, H2B, H3 and H4). Histone deacetylation gives a tag for epigenetic repression and plays an important role in transcriptional regulation, cell cycle progression and developmental events. Histone deacetylases act via the formation of large multiprotein complexes.</text>
</comment>
<keyword evidence="5" id="KW-0378">Hydrolase</keyword>
<comment type="subunit">
    <text evidence="12">Interacts with HDAC6.</text>
</comment>
<dbReference type="InterPro" id="IPR023696">
    <property type="entry name" value="Ureohydrolase_dom_sf"/>
</dbReference>
<evidence type="ECO:0000256" key="7">
    <source>
        <dbReference type="ARBA" id="ARBA00023015"/>
    </source>
</evidence>
<dbReference type="PRINTS" id="PR01270">
    <property type="entry name" value="HDASUPER"/>
</dbReference>
<organism evidence="15 16">
    <name type="scientific">Steinernema hermaphroditum</name>
    <dbReference type="NCBI Taxonomy" id="289476"/>
    <lineage>
        <taxon>Eukaryota</taxon>
        <taxon>Metazoa</taxon>
        <taxon>Ecdysozoa</taxon>
        <taxon>Nematoda</taxon>
        <taxon>Chromadorea</taxon>
        <taxon>Rhabditida</taxon>
        <taxon>Tylenchina</taxon>
        <taxon>Panagrolaimomorpha</taxon>
        <taxon>Strongyloidoidea</taxon>
        <taxon>Steinernematidae</taxon>
        <taxon>Steinernema</taxon>
    </lineage>
</organism>
<evidence type="ECO:0000256" key="11">
    <source>
        <dbReference type="ARBA" id="ARBA00059784"/>
    </source>
</evidence>
<reference evidence="15" key="1">
    <citation type="submission" date="2023-06" db="EMBL/GenBank/DDBJ databases">
        <title>Genomic analysis of the entomopathogenic nematode Steinernema hermaphroditum.</title>
        <authorList>
            <person name="Schwarz E.M."/>
            <person name="Heppert J.K."/>
            <person name="Baniya A."/>
            <person name="Schwartz H.T."/>
            <person name="Tan C.-H."/>
            <person name="Antoshechkin I."/>
            <person name="Sternberg P.W."/>
            <person name="Goodrich-Blair H."/>
            <person name="Dillman A.R."/>
        </authorList>
    </citation>
    <scope>NUCLEOTIDE SEQUENCE</scope>
    <source>
        <strain evidence="15">PS9179</strain>
        <tissue evidence="15">Whole animal</tissue>
    </source>
</reference>
<evidence type="ECO:0000256" key="5">
    <source>
        <dbReference type="ARBA" id="ARBA00022801"/>
    </source>
</evidence>
<keyword evidence="7" id="KW-0805">Transcription regulation</keyword>
<dbReference type="Pfam" id="PF00850">
    <property type="entry name" value="Hist_deacetyl"/>
    <property type="match status" value="1"/>
</dbReference>
<keyword evidence="6" id="KW-0156">Chromatin regulator</keyword>
<name>A0AA39HSW5_9BILA</name>
<evidence type="ECO:0000256" key="13">
    <source>
        <dbReference type="ARBA" id="ARBA00072450"/>
    </source>
</evidence>
<evidence type="ECO:0000256" key="4">
    <source>
        <dbReference type="ARBA" id="ARBA00022491"/>
    </source>
</evidence>
<sequence>MATSHGEQEQLQPKVEARKQRVAKTDLFVGIRANQWPIVYHPEYNISFFGFEKLHPFDSKKWGNVFRILVEAGMIKEDTITTPREATRDDLLVIHTPAYLNSLECPCSVAHMLEVPAVAFIPKCFLHSHILRPMRLQTGGTVAAARLALDRNWAINIGGGFHHARSDKGEGFCIYADISIALEMLLTEGLIKTAMIIDLDAHQGNGHEHDFGGDQRLYIFDMFNYEIFPRDNAVKTNMSRSVRLQSYTSDTEYIRKLKHELHTALGEFTPDLILYNAGTDCLSEDPLGCLSLSPRAVIQRDEIVFEMARDSFVPIVMVTSGGYLPTSAQVIADSILNLHAKKLIKLTN</sequence>
<evidence type="ECO:0000256" key="1">
    <source>
        <dbReference type="ARBA" id="ARBA00004123"/>
    </source>
</evidence>
<dbReference type="EMBL" id="JAUCMV010000003">
    <property type="protein sequence ID" value="KAK0410307.1"/>
    <property type="molecule type" value="Genomic_DNA"/>
</dbReference>
<dbReference type="InterPro" id="IPR044150">
    <property type="entry name" value="HDAC_classIV"/>
</dbReference>
<evidence type="ECO:0000256" key="10">
    <source>
        <dbReference type="ARBA" id="ARBA00048287"/>
    </source>
</evidence>
<comment type="catalytic activity">
    <reaction evidence="10">
        <text>N(6)-acetyl-L-lysyl-[histone] + H2O = L-lysyl-[histone] + acetate</text>
        <dbReference type="Rhea" id="RHEA:58196"/>
        <dbReference type="Rhea" id="RHEA-COMP:9845"/>
        <dbReference type="Rhea" id="RHEA-COMP:11338"/>
        <dbReference type="ChEBI" id="CHEBI:15377"/>
        <dbReference type="ChEBI" id="CHEBI:29969"/>
        <dbReference type="ChEBI" id="CHEBI:30089"/>
        <dbReference type="ChEBI" id="CHEBI:61930"/>
        <dbReference type="EC" id="3.5.1.98"/>
    </reaction>
</comment>
<protein>
    <recommendedName>
        <fullName evidence="13">Histone deacetylase 11</fullName>
        <ecNumber evidence="3">3.5.1.98</ecNumber>
    </recommendedName>
</protein>
<dbReference type="AlphaFoldDB" id="A0AA39HSW5"/>
<comment type="subcellular location">
    <subcellularLocation>
        <location evidence="1">Nucleus</location>
    </subcellularLocation>
</comment>
<dbReference type="PANTHER" id="PTHR10625">
    <property type="entry name" value="HISTONE DEACETYLASE HDAC1-RELATED"/>
    <property type="match status" value="1"/>
</dbReference>
<dbReference type="GO" id="GO:0141221">
    <property type="term" value="F:histone deacetylase activity, hydrolytic mechanism"/>
    <property type="evidence" value="ECO:0007669"/>
    <property type="project" value="UniProtKB-EC"/>
</dbReference>
<dbReference type="GO" id="GO:0000118">
    <property type="term" value="C:histone deacetylase complex"/>
    <property type="evidence" value="ECO:0007669"/>
    <property type="project" value="TreeGrafter"/>
</dbReference>
<comment type="caution">
    <text evidence="15">The sequence shown here is derived from an EMBL/GenBank/DDBJ whole genome shotgun (WGS) entry which is preliminary data.</text>
</comment>
<dbReference type="Gene3D" id="3.40.800.20">
    <property type="entry name" value="Histone deacetylase domain"/>
    <property type="match status" value="1"/>
</dbReference>
<evidence type="ECO:0000259" key="14">
    <source>
        <dbReference type="Pfam" id="PF00850"/>
    </source>
</evidence>
<dbReference type="CDD" id="cd09993">
    <property type="entry name" value="HDAC_classIV"/>
    <property type="match status" value="1"/>
</dbReference>
<evidence type="ECO:0000313" key="15">
    <source>
        <dbReference type="EMBL" id="KAK0410307.1"/>
    </source>
</evidence>
<dbReference type="Proteomes" id="UP001175271">
    <property type="component" value="Unassembled WGS sequence"/>
</dbReference>
<dbReference type="InterPro" id="IPR023801">
    <property type="entry name" value="His_deacetylse_dom"/>
</dbReference>
<dbReference type="EC" id="3.5.1.98" evidence="3"/>
<evidence type="ECO:0000256" key="2">
    <source>
        <dbReference type="ARBA" id="ARBA00005947"/>
    </source>
</evidence>
<evidence type="ECO:0000313" key="16">
    <source>
        <dbReference type="Proteomes" id="UP001175271"/>
    </source>
</evidence>
<keyword evidence="4" id="KW-0678">Repressor</keyword>
<evidence type="ECO:0000256" key="6">
    <source>
        <dbReference type="ARBA" id="ARBA00022853"/>
    </source>
</evidence>
<dbReference type="FunFam" id="3.40.800.20:FF:000009">
    <property type="entry name" value="Histone deacetylase 11"/>
    <property type="match status" value="1"/>
</dbReference>
<dbReference type="PANTHER" id="PTHR10625:SF23">
    <property type="entry name" value="HISTONE DEACETYLASE 11"/>
    <property type="match status" value="1"/>
</dbReference>
<dbReference type="SUPFAM" id="SSF52768">
    <property type="entry name" value="Arginase/deacetylase"/>
    <property type="match status" value="1"/>
</dbReference>
<comment type="similarity">
    <text evidence="2">Belongs to the histone deacetylase family.</text>
</comment>
<gene>
    <name evidence="15" type="ORF">QR680_005057</name>
</gene>
<dbReference type="InterPro" id="IPR000286">
    <property type="entry name" value="HDACs"/>
</dbReference>
<dbReference type="InterPro" id="IPR037138">
    <property type="entry name" value="His_deacetylse_dom_sf"/>
</dbReference>
<feature type="domain" description="Histone deacetylase" evidence="14">
    <location>
        <begin position="55"/>
        <end position="336"/>
    </location>
</feature>
<evidence type="ECO:0000256" key="3">
    <source>
        <dbReference type="ARBA" id="ARBA00012111"/>
    </source>
</evidence>
<evidence type="ECO:0000256" key="12">
    <source>
        <dbReference type="ARBA" id="ARBA00065154"/>
    </source>
</evidence>
<keyword evidence="9" id="KW-0539">Nucleus</keyword>
<proteinExistence type="inferred from homology"/>
<dbReference type="GO" id="GO:0040029">
    <property type="term" value="P:epigenetic regulation of gene expression"/>
    <property type="evidence" value="ECO:0007669"/>
    <property type="project" value="TreeGrafter"/>
</dbReference>
<keyword evidence="8" id="KW-0804">Transcription</keyword>
<evidence type="ECO:0000256" key="9">
    <source>
        <dbReference type="ARBA" id="ARBA00023242"/>
    </source>
</evidence>
<keyword evidence="16" id="KW-1185">Reference proteome</keyword>